<dbReference type="Proteomes" id="UP000199081">
    <property type="component" value="Unassembled WGS sequence"/>
</dbReference>
<dbReference type="InterPro" id="IPR045939">
    <property type="entry name" value="YhcR_N"/>
</dbReference>
<dbReference type="InterPro" id="IPR004843">
    <property type="entry name" value="Calcineurin-like_PHP"/>
</dbReference>
<dbReference type="Pfam" id="PF13290">
    <property type="entry name" value="CHB_HEX_C_1"/>
    <property type="match status" value="1"/>
</dbReference>
<reference evidence="7" key="1">
    <citation type="submission" date="2016-10" db="EMBL/GenBank/DDBJ databases">
        <authorList>
            <person name="Varghese N."/>
            <person name="Submissions S."/>
        </authorList>
    </citation>
    <scope>NUCLEOTIDE SEQUENCE [LARGE SCALE GENOMIC DNA]</scope>
    <source>
        <strain evidence="7">DSM 19183</strain>
    </source>
</reference>
<keyword evidence="6" id="KW-0540">Nuclease</keyword>
<organism evidence="6 7">
    <name type="scientific">Alkalibacterium pelagium</name>
    <dbReference type="NCBI Taxonomy" id="426702"/>
    <lineage>
        <taxon>Bacteria</taxon>
        <taxon>Bacillati</taxon>
        <taxon>Bacillota</taxon>
        <taxon>Bacilli</taxon>
        <taxon>Lactobacillales</taxon>
        <taxon>Carnobacteriaceae</taxon>
        <taxon>Alkalibacterium</taxon>
    </lineage>
</organism>
<dbReference type="CDD" id="cd10283">
    <property type="entry name" value="MnuA_DNase1-like"/>
    <property type="match status" value="1"/>
</dbReference>
<gene>
    <name evidence="6" type="ORF">SAMN04488099_11714</name>
</gene>
<dbReference type="EMBL" id="FNZU01000017">
    <property type="protein sequence ID" value="SEL29829.1"/>
    <property type="molecule type" value="Genomic_DNA"/>
</dbReference>
<dbReference type="PROSITE" id="PS00785">
    <property type="entry name" value="5_NUCLEOTIDASE_1"/>
    <property type="match status" value="1"/>
</dbReference>
<feature type="domain" description="Endonuclease/exonuclease/phosphatase" evidence="4">
    <location>
        <begin position="855"/>
        <end position="985"/>
    </location>
</feature>
<dbReference type="RefSeq" id="WP_091482795.1">
    <property type="nucleotide sequence ID" value="NZ_FNZU01000017.1"/>
</dbReference>
<name>A0A1H7P2L0_9LACT</name>
<evidence type="ECO:0000313" key="7">
    <source>
        <dbReference type="Proteomes" id="UP000199081"/>
    </source>
</evidence>
<dbReference type="PANTHER" id="PTHR42834:SF1">
    <property type="entry name" value="ENDONUCLEASE_EXONUCLEASE_PHOSPHATASE FAMILY PROTEIN (AFU_ORTHOLOGUE AFUA_3G09210)"/>
    <property type="match status" value="1"/>
</dbReference>
<dbReference type="InterPro" id="IPR006179">
    <property type="entry name" value="5_nucleotidase/apyrase"/>
</dbReference>
<dbReference type="Pfam" id="PF19580">
    <property type="entry name" value="Exo_endo_phos_3"/>
    <property type="match status" value="1"/>
</dbReference>
<evidence type="ECO:0000259" key="5">
    <source>
        <dbReference type="Pfam" id="PF19886"/>
    </source>
</evidence>
<sequence>MQNNWRKKYSFSLATMLLLSTFAQTAAPIAAYAETEVDSSDAAVLDIEQSVITVSEALSRGNDASTANVKGYIVAHVAGNGPSLRFDEFANDHNFALADNPDETDPENMILVQIPSSFRGEFGLQSKPNNIGREVIATGQLKAYFGEVGLRELSELTFVEADAGEDPPSEEPQELELLSILEAREQQTGEVKTKGVVTARLRNTIQIQDGTAAIAVRPTSLNVEVGDTVTVTGTLQDYRGLLQLDSAVLDEKVSGAEVPSPISLTGDQLSRHQSQLAVLSGVEITDVQTGSGWANYTATDSSGAVFTVRDENGTLDLQSGRVYESITGIVSQFDDTQQIIPRNSLDIIEDSSIVQPVIASPGSGSVPIGTSVLLDTPTSDTEIFYTVDGSDPDTSSLRYSDPILITEQTTIRSIAVRGEQTSTISEFAYNVFDAEEGMRIHDIQGAGHFSPMNGEKVFNVKGVVTYVYSIQGGNYFHMQTPDDLVDDDPNTSEGIVVYTGRSTGVEVGNLVEVTGNVSEYFIDGYSDKEDTDLPVTQINARDDRGGIVNVLENVVDLPEPIQISSDMIPSEIKGDTDLDVFDPDLYSLDFWESVEGMYVEVMPSVAIAPQQHGDLVVVTEDYEPENRTVNGGIRLSEEGPDSKSIQFKLQPNGPARELAVKTGDRFTESIEGVVNYGFGNYKVYADLDDVRGALVEAERADVQTSIIKDEDKLTVATYNVENFSANRSQTSDVKAQRIARSFVEQMESPDIIGIVEVMANNGTSSTSPEADQSYERLISEIENAGGPSYDYANIDPVFNADGGAPGGNIRVGYLYNPERVSLIEGAIGGTSDAVGYVDGSLTLNPGRVSPSEFTNTRKPLAAQFEFNGDSVVVINNHLNSKLGDDPYYGQNQPPRFGSRAQRNQLAETLNSFVGDILEDNPEENIVVLGDMNDYEFSEPLQILAGDELTNLIHSVPEMERYNYVYQGSSQVLDHILVSNNLVESAEIDILNINADYTDMHSRASDHDPVLAQIDLRSSEDSEEDAFTLSLMHTNDTHARVENYPKLITAIDQYREENPNALHVNAGDVFSGTLYFNEFRGQADVALMNLMGIDVMTFGNHEFDLGDSEDGHRSLSEFVKKANFPFLGTNVDFSNDPYMSSLETNTMLERNPEAGLVYDSIIFEVEGEEIGVFGLVTEDTKNIASPADVEFEDFIQAAEEAVQAFEDAGINKIMAVNHLGFDSAPEVGNDLRLAGEVAGIDIIVGGHSHTELMEPVVIETDADGNPKAPTVIVQGGEYAEFLGTLNVDFNDQGEIIRQSGALIDATGLEDDPDAVELLQEYKDRIEEVSNQPIGAEAMKDLPNPRLGGESDVSVRANETELGNLITDAMLNKAQEKFPETVIAFQNG</sequence>
<keyword evidence="1" id="KW-0732">Signal</keyword>
<dbReference type="GO" id="GO:0004519">
    <property type="term" value="F:endonuclease activity"/>
    <property type="evidence" value="ECO:0007669"/>
    <property type="project" value="UniProtKB-KW"/>
</dbReference>
<feature type="domain" description="Endonuclease YhcR N-terminal" evidence="5">
    <location>
        <begin position="52"/>
        <end position="158"/>
    </location>
</feature>
<dbReference type="GO" id="GO:0009166">
    <property type="term" value="P:nucleotide catabolic process"/>
    <property type="evidence" value="ECO:0007669"/>
    <property type="project" value="InterPro"/>
</dbReference>
<dbReference type="InterPro" id="IPR059177">
    <property type="entry name" value="GH29D-like_dom"/>
</dbReference>
<dbReference type="STRING" id="426702.SAMN04488099_11714"/>
<dbReference type="Pfam" id="PF00149">
    <property type="entry name" value="Metallophos"/>
    <property type="match status" value="1"/>
</dbReference>
<dbReference type="InterPro" id="IPR005135">
    <property type="entry name" value="Endo/exonuclease/phosphatase"/>
</dbReference>
<feature type="chain" id="PRO_5038491064" evidence="1">
    <location>
        <begin position="27"/>
        <end position="1386"/>
    </location>
</feature>
<evidence type="ECO:0000259" key="2">
    <source>
        <dbReference type="Pfam" id="PF00149"/>
    </source>
</evidence>
<dbReference type="Gene3D" id="3.60.10.10">
    <property type="entry name" value="Endonuclease/exonuclease/phosphatase"/>
    <property type="match status" value="1"/>
</dbReference>
<dbReference type="Gene3D" id="3.60.21.10">
    <property type="match status" value="1"/>
</dbReference>
<dbReference type="GO" id="GO:0000166">
    <property type="term" value="F:nucleotide binding"/>
    <property type="evidence" value="ECO:0007669"/>
    <property type="project" value="InterPro"/>
</dbReference>
<evidence type="ECO:0000313" key="6">
    <source>
        <dbReference type="EMBL" id="SEL29829.1"/>
    </source>
</evidence>
<dbReference type="PANTHER" id="PTHR42834">
    <property type="entry name" value="ENDONUCLEASE/EXONUCLEASE/PHOSPHATASE FAMILY PROTEIN (AFU_ORTHOLOGUE AFUA_3G09210)"/>
    <property type="match status" value="1"/>
</dbReference>
<dbReference type="GO" id="GO:0004527">
    <property type="term" value="F:exonuclease activity"/>
    <property type="evidence" value="ECO:0007669"/>
    <property type="project" value="UniProtKB-KW"/>
</dbReference>
<evidence type="ECO:0000259" key="3">
    <source>
        <dbReference type="Pfam" id="PF13290"/>
    </source>
</evidence>
<keyword evidence="6" id="KW-0255">Endonuclease</keyword>
<keyword evidence="7" id="KW-1185">Reference proteome</keyword>
<feature type="signal peptide" evidence="1">
    <location>
        <begin position="1"/>
        <end position="26"/>
    </location>
</feature>
<evidence type="ECO:0000259" key="4">
    <source>
        <dbReference type="Pfam" id="PF19580"/>
    </source>
</evidence>
<feature type="domain" description="GH29D-like beta-sandwich" evidence="3">
    <location>
        <begin position="361"/>
        <end position="422"/>
    </location>
</feature>
<protein>
    <submittedName>
        <fullName evidence="6">Endonuclease/Exonuclease/phosphatase family protein</fullName>
    </submittedName>
</protein>
<dbReference type="GO" id="GO:0046872">
    <property type="term" value="F:metal ion binding"/>
    <property type="evidence" value="ECO:0007669"/>
    <property type="project" value="InterPro"/>
</dbReference>
<accession>A0A1H7P2L0</accession>
<dbReference type="SUPFAM" id="SSF56219">
    <property type="entry name" value="DNase I-like"/>
    <property type="match status" value="1"/>
</dbReference>
<dbReference type="CDD" id="cd04486">
    <property type="entry name" value="YhcR_OBF_like"/>
    <property type="match status" value="1"/>
</dbReference>
<dbReference type="InterPro" id="IPR006146">
    <property type="entry name" value="5'-Nucleotdase_CS"/>
</dbReference>
<dbReference type="SUPFAM" id="SSF56300">
    <property type="entry name" value="Metallo-dependent phosphatases"/>
    <property type="match status" value="1"/>
</dbReference>
<dbReference type="InterPro" id="IPR036691">
    <property type="entry name" value="Endo/exonu/phosph_ase_sf"/>
</dbReference>
<dbReference type="Pfam" id="PF19886">
    <property type="entry name" value="DUF6359"/>
    <property type="match status" value="1"/>
</dbReference>
<dbReference type="InterPro" id="IPR029052">
    <property type="entry name" value="Metallo-depent_PP-like"/>
</dbReference>
<keyword evidence="6" id="KW-0378">Hydrolase</keyword>
<proteinExistence type="predicted"/>
<dbReference type="PRINTS" id="PR01607">
    <property type="entry name" value="APYRASEFAMLY"/>
</dbReference>
<evidence type="ECO:0000256" key="1">
    <source>
        <dbReference type="SAM" id="SignalP"/>
    </source>
</evidence>
<feature type="non-terminal residue" evidence="6">
    <location>
        <position position="1386"/>
    </location>
</feature>
<keyword evidence="6" id="KW-0269">Exonuclease</keyword>
<feature type="domain" description="Calcineurin-like phosphoesterase" evidence="2">
    <location>
        <begin position="1030"/>
        <end position="1249"/>
    </location>
</feature>